<name>A0A0F9S040_9ZZZZ</name>
<comment type="caution">
    <text evidence="1">The sequence shown here is derived from an EMBL/GenBank/DDBJ whole genome shotgun (WGS) entry which is preliminary data.</text>
</comment>
<protein>
    <submittedName>
        <fullName evidence="1">Uncharacterized protein</fullName>
    </submittedName>
</protein>
<dbReference type="AlphaFoldDB" id="A0A0F9S040"/>
<accession>A0A0F9S040</accession>
<gene>
    <name evidence="1" type="ORF">LCGC14_0580640</name>
</gene>
<dbReference type="EMBL" id="LAZR01000878">
    <property type="protein sequence ID" value="KKN55592.1"/>
    <property type="molecule type" value="Genomic_DNA"/>
</dbReference>
<proteinExistence type="predicted"/>
<reference evidence="1" key="1">
    <citation type="journal article" date="2015" name="Nature">
        <title>Complex archaea that bridge the gap between prokaryotes and eukaryotes.</title>
        <authorList>
            <person name="Spang A."/>
            <person name="Saw J.H."/>
            <person name="Jorgensen S.L."/>
            <person name="Zaremba-Niedzwiedzka K."/>
            <person name="Martijn J."/>
            <person name="Lind A.E."/>
            <person name="van Eijk R."/>
            <person name="Schleper C."/>
            <person name="Guy L."/>
            <person name="Ettema T.J."/>
        </authorList>
    </citation>
    <scope>NUCLEOTIDE SEQUENCE</scope>
</reference>
<sequence>MTQLHTFQGGYEDLAEATIDQAVFDQTADGLTFDFKDLPDQNLAGGTHVIDPAFNSVEIIATSPRDATDGANGSFKLWGNRANGPSEYMADISCTVGKAYGDSSLDLFIDTMVIAEQKGIASLSVSDSAADRIAKLTFDNAGYRFITCKWYDISGIYKTLITGY</sequence>
<organism evidence="1">
    <name type="scientific">marine sediment metagenome</name>
    <dbReference type="NCBI Taxonomy" id="412755"/>
    <lineage>
        <taxon>unclassified sequences</taxon>
        <taxon>metagenomes</taxon>
        <taxon>ecological metagenomes</taxon>
    </lineage>
</organism>
<evidence type="ECO:0000313" key="1">
    <source>
        <dbReference type="EMBL" id="KKN55592.1"/>
    </source>
</evidence>